<gene>
    <name evidence="1" type="ORF">PYH38_005681</name>
</gene>
<evidence type="ECO:0008006" key="3">
    <source>
        <dbReference type="Google" id="ProtNLM"/>
    </source>
</evidence>
<dbReference type="EMBL" id="CP120371">
    <property type="protein sequence ID" value="WEX83310.1"/>
    <property type="molecule type" value="Genomic_DNA"/>
</dbReference>
<proteinExistence type="predicted"/>
<name>A0ABY8CXF1_9HYPH</name>
<reference evidence="1 2" key="1">
    <citation type="submission" date="2023-03" db="EMBL/GenBank/DDBJ databases">
        <authorList>
            <person name="Kaur S."/>
            <person name="Espinosa-Saiz D."/>
            <person name="Velazquez E."/>
            <person name="Menendez E."/>
            <person name="diCenzo G.C."/>
        </authorList>
    </citation>
    <scope>NUCLEOTIDE SEQUENCE [LARGE SCALE GENOMIC DNA]</scope>
    <source>
        <strain evidence="1 2">LMG 27395</strain>
    </source>
</reference>
<evidence type="ECO:0000313" key="2">
    <source>
        <dbReference type="Proteomes" id="UP001235547"/>
    </source>
</evidence>
<keyword evidence="2" id="KW-1185">Reference proteome</keyword>
<organism evidence="1 2">
    <name type="scientific">Sinorhizobium numidicum</name>
    <dbReference type="NCBI Taxonomy" id="680248"/>
    <lineage>
        <taxon>Bacteria</taxon>
        <taxon>Pseudomonadati</taxon>
        <taxon>Pseudomonadota</taxon>
        <taxon>Alphaproteobacteria</taxon>
        <taxon>Hyphomicrobiales</taxon>
        <taxon>Rhizobiaceae</taxon>
        <taxon>Sinorhizobium/Ensifer group</taxon>
        <taxon>Sinorhizobium</taxon>
    </lineage>
</organism>
<protein>
    <recommendedName>
        <fullName evidence="3">RNA helicase</fullName>
    </recommendedName>
</protein>
<accession>A0ABY8CXF1</accession>
<dbReference type="Proteomes" id="UP001235547">
    <property type="component" value="Chromosome 1"/>
</dbReference>
<evidence type="ECO:0000313" key="1">
    <source>
        <dbReference type="EMBL" id="WEX83310.1"/>
    </source>
</evidence>
<dbReference type="RefSeq" id="WP_280734120.1">
    <property type="nucleotide sequence ID" value="NZ_CP120368.1"/>
</dbReference>
<sequence length="293" mass="32989">MNKQSPKPAEEHVVEVPAKEPAVCGIVMPISAMGDYDEAHWLRVRRILDRAIEAADFKPRMVSESEEIAVIQESIVQNLYENDIAVVDVSGKNPNVMFELGLRLAFDKPTVIIKDDATSYNFDTSPIKHIGYRRDLRFDDVERLQTEVTAAIKATLAKKAADENYSPFLKTFGKFKIAQLETKEVTESEFLAARLASIEDRLVSLSHTLSLVRMSDANPSERVRNAQTLTKNTLSTVIDETLAMWSPLLKNDSDLGDFVKDITERMKHRGLSVSREVVHDAVKQRLSKPDIFS</sequence>